<accession>A0ABV6RC68</accession>
<dbReference type="PROSITE" id="PS51186">
    <property type="entry name" value="GNAT"/>
    <property type="match status" value="1"/>
</dbReference>
<dbReference type="Proteomes" id="UP001589793">
    <property type="component" value="Unassembled WGS sequence"/>
</dbReference>
<gene>
    <name evidence="2" type="ORF">ACFFF6_09470</name>
</gene>
<proteinExistence type="predicted"/>
<dbReference type="InterPro" id="IPR016181">
    <property type="entry name" value="Acyl_CoA_acyltransferase"/>
</dbReference>
<keyword evidence="3" id="KW-1185">Reference proteome</keyword>
<dbReference type="EMBL" id="JBHLSV010000009">
    <property type="protein sequence ID" value="MFC0674184.1"/>
    <property type="molecule type" value="Genomic_DNA"/>
</dbReference>
<dbReference type="InterPro" id="IPR000182">
    <property type="entry name" value="GNAT_dom"/>
</dbReference>
<dbReference type="RefSeq" id="WP_376980118.1">
    <property type="nucleotide sequence ID" value="NZ_JBHLSV010000009.1"/>
</dbReference>
<comment type="caution">
    <text evidence="2">The sequence shown here is derived from an EMBL/GenBank/DDBJ whole genome shotgun (WGS) entry which is preliminary data.</text>
</comment>
<dbReference type="Pfam" id="PF13673">
    <property type="entry name" value="Acetyltransf_10"/>
    <property type="match status" value="1"/>
</dbReference>
<dbReference type="Gene3D" id="3.40.630.30">
    <property type="match status" value="1"/>
</dbReference>
<sequence>MTTSVTDASVHRAPLRELDPVTLYRMIRLRQDVFVLEQGITEADLDGRELEEGAELLWIEQEGEVLGQLRILAEPDGALRIGRLAVRADARRGGLGRRLMARAIALAGPGRLVRIDAQAHLEDWYASQGFQVTGPLFLEAGIEHVPMQLRAG</sequence>
<name>A0ABV6RC68_9MICO</name>
<reference evidence="2 3" key="1">
    <citation type="submission" date="2024-09" db="EMBL/GenBank/DDBJ databases">
        <authorList>
            <person name="Sun Q."/>
            <person name="Mori K."/>
        </authorList>
    </citation>
    <scope>NUCLEOTIDE SEQUENCE [LARGE SCALE GENOMIC DNA]</scope>
    <source>
        <strain evidence="2 3">CICC 10874</strain>
    </source>
</reference>
<dbReference type="SUPFAM" id="SSF55729">
    <property type="entry name" value="Acyl-CoA N-acyltransferases (Nat)"/>
    <property type="match status" value="1"/>
</dbReference>
<organism evidence="2 3">
    <name type="scientific">Brachybacterium hainanense</name>
    <dbReference type="NCBI Taxonomy" id="1541174"/>
    <lineage>
        <taxon>Bacteria</taxon>
        <taxon>Bacillati</taxon>
        <taxon>Actinomycetota</taxon>
        <taxon>Actinomycetes</taxon>
        <taxon>Micrococcales</taxon>
        <taxon>Dermabacteraceae</taxon>
        <taxon>Brachybacterium</taxon>
    </lineage>
</organism>
<evidence type="ECO:0000313" key="2">
    <source>
        <dbReference type="EMBL" id="MFC0674184.1"/>
    </source>
</evidence>
<dbReference type="CDD" id="cd04301">
    <property type="entry name" value="NAT_SF"/>
    <property type="match status" value="1"/>
</dbReference>
<feature type="domain" description="N-acetyltransferase" evidence="1">
    <location>
        <begin position="13"/>
        <end position="152"/>
    </location>
</feature>
<evidence type="ECO:0000259" key="1">
    <source>
        <dbReference type="PROSITE" id="PS51186"/>
    </source>
</evidence>
<protein>
    <submittedName>
        <fullName evidence="2">GNAT family N-acetyltransferase</fullName>
    </submittedName>
</protein>
<evidence type="ECO:0000313" key="3">
    <source>
        <dbReference type="Proteomes" id="UP001589793"/>
    </source>
</evidence>